<keyword evidence="1" id="KW-0479">Metal-binding</keyword>
<dbReference type="PANTHER" id="PTHR43396">
    <property type="entry name" value="FLAVOHEMOPROTEIN"/>
    <property type="match status" value="1"/>
</dbReference>
<dbReference type="PROSITE" id="PS01033">
    <property type="entry name" value="GLOBIN"/>
    <property type="match status" value="1"/>
</dbReference>
<comment type="similarity">
    <text evidence="1">Belongs to the globin family.</text>
</comment>
<evidence type="ECO:0000313" key="4">
    <source>
        <dbReference type="Proteomes" id="UP000041254"/>
    </source>
</evidence>
<organism evidence="3 4">
    <name type="scientific">Vitrella brassicaformis (strain CCMP3155)</name>
    <dbReference type="NCBI Taxonomy" id="1169540"/>
    <lineage>
        <taxon>Eukaryota</taxon>
        <taxon>Sar</taxon>
        <taxon>Alveolata</taxon>
        <taxon>Colpodellida</taxon>
        <taxon>Vitrellaceae</taxon>
        <taxon>Vitrella</taxon>
    </lineage>
</organism>
<name>A0A0G4EPR9_VITBC</name>
<dbReference type="Gene3D" id="1.10.490.10">
    <property type="entry name" value="Globins"/>
    <property type="match status" value="2"/>
</dbReference>
<dbReference type="Pfam" id="PF00042">
    <property type="entry name" value="Globin"/>
    <property type="match status" value="1"/>
</dbReference>
<evidence type="ECO:0000256" key="1">
    <source>
        <dbReference type="RuleBase" id="RU000356"/>
    </source>
</evidence>
<accession>A0A0G4EPR9</accession>
<proteinExistence type="inferred from homology"/>
<dbReference type="OrthoDB" id="436496at2759"/>
<dbReference type="GO" id="GO:0071500">
    <property type="term" value="P:cellular response to nitrosative stress"/>
    <property type="evidence" value="ECO:0007669"/>
    <property type="project" value="TreeGrafter"/>
</dbReference>
<evidence type="ECO:0000259" key="2">
    <source>
        <dbReference type="PROSITE" id="PS01033"/>
    </source>
</evidence>
<dbReference type="EMBL" id="CDMY01000281">
    <property type="protein sequence ID" value="CEL99463.1"/>
    <property type="molecule type" value="Genomic_DNA"/>
</dbReference>
<dbReference type="Proteomes" id="UP000041254">
    <property type="component" value="Unassembled WGS sequence"/>
</dbReference>
<dbReference type="GO" id="GO:0005344">
    <property type="term" value="F:oxygen carrier activity"/>
    <property type="evidence" value="ECO:0007669"/>
    <property type="project" value="UniProtKB-KW"/>
</dbReference>
<dbReference type="SUPFAM" id="SSF46458">
    <property type="entry name" value="Globin-like"/>
    <property type="match status" value="2"/>
</dbReference>
<keyword evidence="4" id="KW-1185">Reference proteome</keyword>
<dbReference type="PANTHER" id="PTHR43396:SF6">
    <property type="entry name" value="ABL201WP"/>
    <property type="match status" value="1"/>
</dbReference>
<protein>
    <recommendedName>
        <fullName evidence="2">Globin domain-containing protein</fullName>
    </recommendedName>
</protein>
<dbReference type="VEuPathDB" id="CryptoDB:Vbra_12573"/>
<keyword evidence="1" id="KW-0408">Iron</keyword>
<dbReference type="InParanoid" id="A0A0G4EPR9"/>
<dbReference type="GO" id="GO:0071949">
    <property type="term" value="F:FAD binding"/>
    <property type="evidence" value="ECO:0007669"/>
    <property type="project" value="TreeGrafter"/>
</dbReference>
<gene>
    <name evidence="3" type="ORF">Vbra_12573</name>
</gene>
<dbReference type="OMA" id="CHEVATI"/>
<dbReference type="GO" id="GO:0046210">
    <property type="term" value="P:nitric oxide catabolic process"/>
    <property type="evidence" value="ECO:0007669"/>
    <property type="project" value="TreeGrafter"/>
</dbReference>
<dbReference type="InterPro" id="IPR009050">
    <property type="entry name" value="Globin-like_sf"/>
</dbReference>
<sequence length="427" mass="48623">MSDKERGVLIDKTWGLLKERYTLQEIGEELYDNVFKNAPDLRHLFKRPKELMALKFGEMISTICGLFQTDRESLLETMRDLGIRHVDYGSRPEYFPLFKACLLDTLENLLEDGEFTAATEASWNDMWDEASEMLISSQELAERLVGAIRHTWEDVKHPAIELEITSKIINELIKLHPEVKKTVINLLGGRKQYCQGSDGADDTVSEAKSAVMSEAKSQVTAVTGVTGVSARRISLMKSMKARTDWSLATESDLPRLGPRLAQIVMHITNTSKCLTRRQDFAMECLKLKLDMTHIVGIRVAITNTIKDMVGEGTWESEPDVAEAWMWLLDQICHEVATIINQVHKHAPVIHKSWQLVQDAVDMEQLGIIFYDFLFQTAPAMQSLFVKPKHLLGQMFGKMVGLLSDSVENPLRLTKELRELAIRHIKWR</sequence>
<dbReference type="GO" id="GO:0019825">
    <property type="term" value="F:oxygen binding"/>
    <property type="evidence" value="ECO:0007669"/>
    <property type="project" value="InterPro"/>
</dbReference>
<evidence type="ECO:0000313" key="3">
    <source>
        <dbReference type="EMBL" id="CEL99463.1"/>
    </source>
</evidence>
<dbReference type="PhylomeDB" id="A0A0G4EPR9"/>
<dbReference type="AlphaFoldDB" id="A0A0G4EPR9"/>
<reference evidence="3 4" key="1">
    <citation type="submission" date="2014-11" db="EMBL/GenBank/DDBJ databases">
        <authorList>
            <person name="Zhu J."/>
            <person name="Qi W."/>
            <person name="Song R."/>
        </authorList>
    </citation>
    <scope>NUCLEOTIDE SEQUENCE [LARGE SCALE GENOMIC DNA]</scope>
</reference>
<dbReference type="GO" id="GO:0008941">
    <property type="term" value="F:nitric oxide dioxygenase NAD(P)H activity"/>
    <property type="evidence" value="ECO:0007669"/>
    <property type="project" value="TreeGrafter"/>
</dbReference>
<feature type="domain" description="Globin" evidence="2">
    <location>
        <begin position="1"/>
        <end position="139"/>
    </location>
</feature>
<dbReference type="InterPro" id="IPR012292">
    <property type="entry name" value="Globin/Proto"/>
</dbReference>
<keyword evidence="1" id="KW-0813">Transport</keyword>
<keyword evidence="1" id="KW-0349">Heme</keyword>
<dbReference type="GO" id="GO:0020037">
    <property type="term" value="F:heme binding"/>
    <property type="evidence" value="ECO:0007669"/>
    <property type="project" value="InterPro"/>
</dbReference>
<keyword evidence="1" id="KW-0561">Oxygen transport</keyword>
<dbReference type="STRING" id="1169540.A0A0G4EPR9"/>
<dbReference type="InterPro" id="IPR000971">
    <property type="entry name" value="Globin"/>
</dbReference>